<dbReference type="PANTHER" id="PTHR43433:SF5">
    <property type="entry name" value="AB HYDROLASE-1 DOMAIN-CONTAINING PROTEIN"/>
    <property type="match status" value="1"/>
</dbReference>
<dbReference type="AlphaFoldDB" id="A0A7S3LMD7"/>
<evidence type="ECO:0000259" key="1">
    <source>
        <dbReference type="Pfam" id="PF00561"/>
    </source>
</evidence>
<accession>A0A7S3LMD7</accession>
<sequence length="314" mass="35014">MPYSVVTTAAEGVHRIFYKKFGDDNAPHKLIFTMGLGGDHEQWEPQSRFFIEHDDCQVLVYDNRGVGFSDPVTGRWTTKSMAKDALCLLNNLGWHNDVHIIGLSMGGMISQELALLDLKRFKSLTLISTISGGIESLGLFVWNIPTGIKTLASTFGTTNPRQQLKNGLKLLYPEEFLNQITVHEETGEEETYFRKLKRALIQRGVRTRDAGMPPTPISSVVKQAFAVMTHRISNENMRKMSRHFRDAALVITGDSDILVHPQNSATLRSGLRAKLLILPLGGHGANEQFPEKVNEKILENILIGSNQASSQSKM</sequence>
<evidence type="ECO:0000313" key="2">
    <source>
        <dbReference type="EMBL" id="CAE0436000.1"/>
    </source>
</evidence>
<dbReference type="SUPFAM" id="SSF53474">
    <property type="entry name" value="alpha/beta-Hydrolases"/>
    <property type="match status" value="1"/>
</dbReference>
<dbReference type="InterPro" id="IPR029058">
    <property type="entry name" value="AB_hydrolase_fold"/>
</dbReference>
<dbReference type="InterPro" id="IPR000073">
    <property type="entry name" value="AB_hydrolase_1"/>
</dbReference>
<proteinExistence type="predicted"/>
<gene>
    <name evidence="2" type="ORF">ASTO00021_LOCUS6272</name>
</gene>
<feature type="domain" description="AB hydrolase-1" evidence="1">
    <location>
        <begin position="31"/>
        <end position="288"/>
    </location>
</feature>
<dbReference type="InterPro" id="IPR050471">
    <property type="entry name" value="AB_hydrolase"/>
</dbReference>
<dbReference type="Pfam" id="PF00561">
    <property type="entry name" value="Abhydrolase_1"/>
    <property type="match status" value="1"/>
</dbReference>
<dbReference type="PANTHER" id="PTHR43433">
    <property type="entry name" value="HYDROLASE, ALPHA/BETA FOLD FAMILY PROTEIN"/>
    <property type="match status" value="1"/>
</dbReference>
<name>A0A7S3LMD7_9STRA</name>
<dbReference type="Gene3D" id="3.40.50.1820">
    <property type="entry name" value="alpha/beta hydrolase"/>
    <property type="match status" value="1"/>
</dbReference>
<dbReference type="EMBL" id="HBIN01008459">
    <property type="protein sequence ID" value="CAE0436000.1"/>
    <property type="molecule type" value="Transcribed_RNA"/>
</dbReference>
<protein>
    <recommendedName>
        <fullName evidence="1">AB hydrolase-1 domain-containing protein</fullName>
    </recommendedName>
</protein>
<organism evidence="2">
    <name type="scientific">Aplanochytrium stocchinoi</name>
    <dbReference type="NCBI Taxonomy" id="215587"/>
    <lineage>
        <taxon>Eukaryota</taxon>
        <taxon>Sar</taxon>
        <taxon>Stramenopiles</taxon>
        <taxon>Bigyra</taxon>
        <taxon>Labyrinthulomycetes</taxon>
        <taxon>Thraustochytrida</taxon>
        <taxon>Thraustochytriidae</taxon>
        <taxon>Aplanochytrium</taxon>
    </lineage>
</organism>
<reference evidence="2" key="1">
    <citation type="submission" date="2021-01" db="EMBL/GenBank/DDBJ databases">
        <authorList>
            <person name="Corre E."/>
            <person name="Pelletier E."/>
            <person name="Niang G."/>
            <person name="Scheremetjew M."/>
            <person name="Finn R."/>
            <person name="Kale V."/>
            <person name="Holt S."/>
            <person name="Cochrane G."/>
            <person name="Meng A."/>
            <person name="Brown T."/>
            <person name="Cohen L."/>
        </authorList>
    </citation>
    <scope>NUCLEOTIDE SEQUENCE</scope>
    <source>
        <strain evidence="2">GSBS06</strain>
    </source>
</reference>